<reference evidence="2" key="2">
    <citation type="journal article" date="2023" name="Science">
        <title>Genomic signatures of disease resistance in endangered staghorn corals.</title>
        <authorList>
            <person name="Vollmer S.V."/>
            <person name="Selwyn J.D."/>
            <person name="Despard B.A."/>
            <person name="Roesel C.L."/>
        </authorList>
    </citation>
    <scope>NUCLEOTIDE SEQUENCE</scope>
    <source>
        <strain evidence="2">K2</strain>
    </source>
</reference>
<evidence type="ECO:0000313" key="2">
    <source>
        <dbReference type="EMBL" id="KAK2549141.1"/>
    </source>
</evidence>
<protein>
    <submittedName>
        <fullName evidence="2">Uncharacterized protein</fullName>
    </submittedName>
</protein>
<dbReference type="AlphaFoldDB" id="A0AAD9PUK5"/>
<feature type="region of interest" description="Disordered" evidence="1">
    <location>
        <begin position="104"/>
        <end position="147"/>
    </location>
</feature>
<organism evidence="2 3">
    <name type="scientific">Acropora cervicornis</name>
    <name type="common">Staghorn coral</name>
    <dbReference type="NCBI Taxonomy" id="6130"/>
    <lineage>
        <taxon>Eukaryota</taxon>
        <taxon>Metazoa</taxon>
        <taxon>Cnidaria</taxon>
        <taxon>Anthozoa</taxon>
        <taxon>Hexacorallia</taxon>
        <taxon>Scleractinia</taxon>
        <taxon>Astrocoeniina</taxon>
        <taxon>Acroporidae</taxon>
        <taxon>Acropora</taxon>
    </lineage>
</organism>
<reference evidence="2" key="1">
    <citation type="journal article" date="2023" name="G3 (Bethesda)">
        <title>Whole genome assembly and annotation of the endangered Caribbean coral Acropora cervicornis.</title>
        <authorList>
            <person name="Selwyn J.D."/>
            <person name="Vollmer S.V."/>
        </authorList>
    </citation>
    <scope>NUCLEOTIDE SEQUENCE</scope>
    <source>
        <strain evidence="2">K2</strain>
    </source>
</reference>
<gene>
    <name evidence="2" type="ORF">P5673_030517</name>
</gene>
<proteinExistence type="predicted"/>
<comment type="caution">
    <text evidence="2">The sequence shown here is derived from an EMBL/GenBank/DDBJ whole genome shotgun (WGS) entry which is preliminary data.</text>
</comment>
<dbReference type="Proteomes" id="UP001249851">
    <property type="component" value="Unassembled WGS sequence"/>
</dbReference>
<dbReference type="EMBL" id="JARQWQ010000131">
    <property type="protein sequence ID" value="KAK2549141.1"/>
    <property type="molecule type" value="Genomic_DNA"/>
</dbReference>
<evidence type="ECO:0000313" key="3">
    <source>
        <dbReference type="Proteomes" id="UP001249851"/>
    </source>
</evidence>
<feature type="region of interest" description="Disordered" evidence="1">
    <location>
        <begin position="1"/>
        <end position="20"/>
    </location>
</feature>
<accession>A0AAD9PUK5</accession>
<feature type="region of interest" description="Disordered" evidence="1">
    <location>
        <begin position="52"/>
        <end position="89"/>
    </location>
</feature>
<feature type="compositionally biased region" description="Polar residues" evidence="1">
    <location>
        <begin position="72"/>
        <end position="84"/>
    </location>
</feature>
<feature type="compositionally biased region" description="Polar residues" evidence="1">
    <location>
        <begin position="105"/>
        <end position="117"/>
    </location>
</feature>
<feature type="compositionally biased region" description="Basic and acidic residues" evidence="1">
    <location>
        <begin position="124"/>
        <end position="133"/>
    </location>
</feature>
<evidence type="ECO:0000256" key="1">
    <source>
        <dbReference type="SAM" id="MobiDB-lite"/>
    </source>
</evidence>
<keyword evidence="3" id="KW-1185">Reference proteome</keyword>
<sequence length="147" mass="16292">MKMYADKRANAKPSPIQEGDMVLLRQEKKNKLSTPFEGIPYTVFQKKGSMVTAERTTDGRMVTRNSKDFKSCPSSTKETTQATLSDKADDAIVAEKSPSIVDVAEQTSEMPQPTSVALSPHPPSAEEPRYPRGEKHKPARFKDYVCG</sequence>
<name>A0AAD9PUK5_ACRCE</name>